<dbReference type="Proteomes" id="UP000183954">
    <property type="component" value="Unassembled WGS sequence"/>
</dbReference>
<dbReference type="InterPro" id="IPR036388">
    <property type="entry name" value="WH-like_DNA-bd_sf"/>
</dbReference>
<dbReference type="InterPro" id="IPR013196">
    <property type="entry name" value="HTH_11"/>
</dbReference>
<evidence type="ECO:0000256" key="3">
    <source>
        <dbReference type="ARBA" id="ARBA00022553"/>
    </source>
</evidence>
<evidence type="ECO:0000256" key="7">
    <source>
        <dbReference type="ARBA" id="ARBA00023159"/>
    </source>
</evidence>
<keyword evidence="4 10" id="KW-0902">Two-component regulatory system</keyword>
<dbReference type="PROSITE" id="PS50110">
    <property type="entry name" value="RESPONSE_REGULATORY"/>
    <property type="match status" value="1"/>
</dbReference>
<evidence type="ECO:0000256" key="10">
    <source>
        <dbReference type="PIRNR" id="PIRNR006171"/>
    </source>
</evidence>
<dbReference type="SUPFAM" id="SSF52172">
    <property type="entry name" value="CheY-like"/>
    <property type="match status" value="1"/>
</dbReference>
<dbReference type="SUPFAM" id="SSF46785">
    <property type="entry name" value="Winged helix' DNA-binding domain"/>
    <property type="match status" value="1"/>
</dbReference>
<dbReference type="GO" id="GO:0003677">
    <property type="term" value="F:DNA binding"/>
    <property type="evidence" value="ECO:0007669"/>
    <property type="project" value="UniProtKB-KW"/>
</dbReference>
<dbReference type="AlphaFoldDB" id="A0A1M6C6L6"/>
<dbReference type="PANTHER" id="PTHR45526">
    <property type="entry name" value="TRANSCRIPTIONAL REGULATORY PROTEIN DPIA"/>
    <property type="match status" value="1"/>
</dbReference>
<keyword evidence="3 11" id="KW-0597">Phosphoprotein</keyword>
<proteinExistence type="predicted"/>
<evidence type="ECO:0000256" key="6">
    <source>
        <dbReference type="ARBA" id="ARBA00023125"/>
    </source>
</evidence>
<feature type="domain" description="Response regulatory" evidence="12">
    <location>
        <begin position="5"/>
        <end position="121"/>
    </location>
</feature>
<organism evidence="13 14">
    <name type="scientific">Desulfosporosinus lacus DSM 15449</name>
    <dbReference type="NCBI Taxonomy" id="1121420"/>
    <lineage>
        <taxon>Bacteria</taxon>
        <taxon>Bacillati</taxon>
        <taxon>Bacillota</taxon>
        <taxon>Clostridia</taxon>
        <taxon>Eubacteriales</taxon>
        <taxon>Desulfitobacteriaceae</taxon>
        <taxon>Desulfosporosinus</taxon>
    </lineage>
</organism>
<dbReference type="Gene3D" id="1.10.10.10">
    <property type="entry name" value="Winged helix-like DNA-binding domain superfamily/Winged helix DNA-binding domain"/>
    <property type="match status" value="1"/>
</dbReference>
<dbReference type="GO" id="GO:0003700">
    <property type="term" value="F:DNA-binding transcription factor activity"/>
    <property type="evidence" value="ECO:0007669"/>
    <property type="project" value="InterPro"/>
</dbReference>
<evidence type="ECO:0000256" key="9">
    <source>
        <dbReference type="ARBA" id="ARBA00024867"/>
    </source>
</evidence>
<dbReference type="CDD" id="cd19925">
    <property type="entry name" value="REC_citrate_TCS"/>
    <property type="match status" value="1"/>
</dbReference>
<reference evidence="14" key="1">
    <citation type="submission" date="2016-11" db="EMBL/GenBank/DDBJ databases">
        <authorList>
            <person name="Varghese N."/>
            <person name="Submissions S."/>
        </authorList>
    </citation>
    <scope>NUCLEOTIDE SEQUENCE [LARGE SCALE GENOMIC DNA]</scope>
    <source>
        <strain evidence="14">DSM 15449</strain>
    </source>
</reference>
<evidence type="ECO:0000256" key="5">
    <source>
        <dbReference type="ARBA" id="ARBA00023015"/>
    </source>
</evidence>
<keyword evidence="5 10" id="KW-0805">Transcription regulation</keyword>
<dbReference type="SMART" id="SM00448">
    <property type="entry name" value="REC"/>
    <property type="match status" value="1"/>
</dbReference>
<comment type="function">
    <text evidence="9">May play the central regulatory role in sporulation. It may be an element of the effector pathway responsible for the activation of sporulation genes in response to nutritional stress. Spo0A may act in concert with spo0H (a sigma factor) to control the expression of some genes that are critical to the sporulation process.</text>
</comment>
<dbReference type="OrthoDB" id="9759232at2"/>
<dbReference type="EMBL" id="FQXJ01000020">
    <property type="protein sequence ID" value="SHI56635.1"/>
    <property type="molecule type" value="Genomic_DNA"/>
</dbReference>
<dbReference type="GO" id="GO:0000156">
    <property type="term" value="F:phosphorelay response regulator activity"/>
    <property type="evidence" value="ECO:0007669"/>
    <property type="project" value="TreeGrafter"/>
</dbReference>
<evidence type="ECO:0000313" key="13">
    <source>
        <dbReference type="EMBL" id="SHI56635.1"/>
    </source>
</evidence>
<keyword evidence="6 10" id="KW-0238">DNA-binding</keyword>
<protein>
    <recommendedName>
        <fullName evidence="10">Transcriptional regulatory protein</fullName>
    </recommendedName>
</protein>
<dbReference type="InterPro" id="IPR051271">
    <property type="entry name" value="2C-system_Tx_regulators"/>
</dbReference>
<evidence type="ECO:0000256" key="2">
    <source>
        <dbReference type="ARBA" id="ARBA00022490"/>
    </source>
</evidence>
<dbReference type="InterPro" id="IPR011006">
    <property type="entry name" value="CheY-like_superfamily"/>
</dbReference>
<evidence type="ECO:0000259" key="12">
    <source>
        <dbReference type="PROSITE" id="PS50110"/>
    </source>
</evidence>
<dbReference type="GO" id="GO:0005737">
    <property type="term" value="C:cytoplasm"/>
    <property type="evidence" value="ECO:0007669"/>
    <property type="project" value="UniProtKB-SubCell"/>
</dbReference>
<evidence type="ECO:0000256" key="1">
    <source>
        <dbReference type="ARBA" id="ARBA00004496"/>
    </source>
</evidence>
<sequence>MDPIRVFIVEDDPMVASINKRFTEKMPPFIVVGISNNENDSLQLIKETKPDLVLLDIFLTHGNGLNILKRIRQRKISTDIILVTAAKDSSTIHEALRYGAVDYLIKPFDMERLQQALQSYLRLRNMMSKNSDLSQHELDKLNTPVEVTREIVPMAKSTPLPKGVHQLTLEQILGFLNKQEKSLSCQSIASELTMSKITVWRYLEYLLETGKVQVELEYGTLGRPTKLYSVNPW</sequence>
<dbReference type="STRING" id="1121420.SAMN02746098_04297"/>
<feature type="modified residue" description="4-aspartylphosphate" evidence="11">
    <location>
        <position position="56"/>
    </location>
</feature>
<gene>
    <name evidence="13" type="ORF">SAMN02746098_04297</name>
</gene>
<dbReference type="RefSeq" id="WP_073032052.1">
    <property type="nucleotide sequence ID" value="NZ_FQXJ01000020.1"/>
</dbReference>
<keyword evidence="14" id="KW-1185">Reference proteome</keyword>
<keyword evidence="8 10" id="KW-0804">Transcription</keyword>
<dbReference type="InterPro" id="IPR024187">
    <property type="entry name" value="Sig_transdc_resp-reg_cit/mal"/>
</dbReference>
<dbReference type="Gene3D" id="3.40.50.2300">
    <property type="match status" value="1"/>
</dbReference>
<evidence type="ECO:0000256" key="4">
    <source>
        <dbReference type="ARBA" id="ARBA00023012"/>
    </source>
</evidence>
<dbReference type="InterPro" id="IPR001789">
    <property type="entry name" value="Sig_transdc_resp-reg_receiver"/>
</dbReference>
<dbReference type="PANTHER" id="PTHR45526:SF1">
    <property type="entry name" value="TRANSCRIPTIONAL REGULATORY PROTEIN DCUR-RELATED"/>
    <property type="match status" value="1"/>
</dbReference>
<evidence type="ECO:0000256" key="8">
    <source>
        <dbReference type="ARBA" id="ARBA00023163"/>
    </source>
</evidence>
<dbReference type="Pfam" id="PF00072">
    <property type="entry name" value="Response_reg"/>
    <property type="match status" value="1"/>
</dbReference>
<evidence type="ECO:0000313" key="14">
    <source>
        <dbReference type="Proteomes" id="UP000183954"/>
    </source>
</evidence>
<accession>A0A1M6C6L6</accession>
<dbReference type="InterPro" id="IPR036390">
    <property type="entry name" value="WH_DNA-bd_sf"/>
</dbReference>
<keyword evidence="7 10" id="KW-0010">Activator</keyword>
<keyword evidence="2 10" id="KW-0963">Cytoplasm</keyword>
<comment type="subcellular location">
    <subcellularLocation>
        <location evidence="1 10">Cytoplasm</location>
    </subcellularLocation>
</comment>
<dbReference type="PIRSF" id="PIRSF006171">
    <property type="entry name" value="RR_citrat_malat"/>
    <property type="match status" value="1"/>
</dbReference>
<name>A0A1M6C6L6_9FIRM</name>
<dbReference type="Pfam" id="PF08279">
    <property type="entry name" value="HTH_11"/>
    <property type="match status" value="1"/>
</dbReference>
<evidence type="ECO:0000256" key="11">
    <source>
        <dbReference type="PROSITE-ProRule" id="PRU00169"/>
    </source>
</evidence>